<dbReference type="GO" id="GO:0030170">
    <property type="term" value="F:pyridoxal phosphate binding"/>
    <property type="evidence" value="ECO:0007669"/>
    <property type="project" value="InterPro"/>
</dbReference>
<dbReference type="GO" id="GO:0006520">
    <property type="term" value="P:amino acid metabolic process"/>
    <property type="evidence" value="ECO:0007669"/>
    <property type="project" value="InterPro"/>
</dbReference>
<keyword evidence="3" id="KW-0032">Aminotransferase</keyword>
<dbReference type="PANTHER" id="PTHR46383">
    <property type="entry name" value="ASPARTATE AMINOTRANSFERASE"/>
    <property type="match status" value="1"/>
</dbReference>
<evidence type="ECO:0000259" key="6">
    <source>
        <dbReference type="Pfam" id="PF00155"/>
    </source>
</evidence>
<comment type="caution">
    <text evidence="7">The sequence shown here is derived from an EMBL/GenBank/DDBJ whole genome shotgun (WGS) entry which is preliminary data.</text>
</comment>
<dbReference type="InterPro" id="IPR004839">
    <property type="entry name" value="Aminotransferase_I/II_large"/>
</dbReference>
<dbReference type="PANTHER" id="PTHR46383:SF1">
    <property type="entry name" value="ASPARTATE AMINOTRANSFERASE"/>
    <property type="match status" value="1"/>
</dbReference>
<evidence type="ECO:0000256" key="5">
    <source>
        <dbReference type="ARBA" id="ARBA00022898"/>
    </source>
</evidence>
<evidence type="ECO:0000256" key="4">
    <source>
        <dbReference type="ARBA" id="ARBA00022679"/>
    </source>
</evidence>
<evidence type="ECO:0000256" key="2">
    <source>
        <dbReference type="ARBA" id="ARBA00007441"/>
    </source>
</evidence>
<dbReference type="Proteomes" id="UP000176791">
    <property type="component" value="Unassembled WGS sequence"/>
</dbReference>
<dbReference type="FunFam" id="3.40.640.10:FF:000033">
    <property type="entry name" value="Aspartate aminotransferase"/>
    <property type="match status" value="1"/>
</dbReference>
<dbReference type="Pfam" id="PF00155">
    <property type="entry name" value="Aminotran_1_2"/>
    <property type="match status" value="1"/>
</dbReference>
<proteinExistence type="inferred from homology"/>
<accession>A0A1F5DJG4</accession>
<feature type="domain" description="Aminotransferase class I/classII large" evidence="6">
    <location>
        <begin position="30"/>
        <end position="369"/>
    </location>
</feature>
<comment type="cofactor">
    <cofactor evidence="1">
        <name>pyridoxal 5'-phosphate</name>
        <dbReference type="ChEBI" id="CHEBI:597326"/>
    </cofactor>
</comment>
<reference evidence="7 8" key="1">
    <citation type="journal article" date="2016" name="Nat. Commun.">
        <title>Thousands of microbial genomes shed light on interconnected biogeochemical processes in an aquifer system.</title>
        <authorList>
            <person name="Anantharaman K."/>
            <person name="Brown C.T."/>
            <person name="Hug L.A."/>
            <person name="Sharon I."/>
            <person name="Castelle C.J."/>
            <person name="Probst A.J."/>
            <person name="Thomas B.C."/>
            <person name="Singh A."/>
            <person name="Wilkins M.J."/>
            <person name="Karaoz U."/>
            <person name="Brodie E.L."/>
            <person name="Williams K.H."/>
            <person name="Hubbard S.S."/>
            <person name="Banfield J.F."/>
        </authorList>
    </citation>
    <scope>NUCLEOTIDE SEQUENCE [LARGE SCALE GENOMIC DNA]</scope>
</reference>
<organism evidence="7 8">
    <name type="scientific">Candidatus Beckwithbacteria bacterium RIFCSPHIGHO2_12_FULL_47_17</name>
    <dbReference type="NCBI Taxonomy" id="1797460"/>
    <lineage>
        <taxon>Bacteria</taxon>
        <taxon>Candidatus Beckwithiibacteriota</taxon>
    </lineage>
</organism>
<evidence type="ECO:0000313" key="7">
    <source>
        <dbReference type="EMBL" id="OGD55146.1"/>
    </source>
</evidence>
<evidence type="ECO:0000256" key="3">
    <source>
        <dbReference type="ARBA" id="ARBA00022576"/>
    </source>
</evidence>
<dbReference type="STRING" id="1797460.A3E73_01705"/>
<sequence>MFSKAAVSLVPSATLAINARAKQLVAAGRNIISFAAGQPDFDTPEPIKAAAKRALDEGFTKYTPTTGIPELKQVLTAKLKIKNHLRYTPEQVIISNGAKQILFEAIMCLVDIGDEVIIKAPYWVSYPDMVKVARGKSVIIKDWDELAKKLTKKSKVLIINSPSNPTGEIIDRKGLEKIAKVIKKYPKLWVLSDECYDCFYYGGAKPISFASLSQDAYQRTLTINAFSKTFSMTGWRLGYGAGPKELVTAMSNLQDQISSNPNSIAQKAGLVAWSQAGEFPETMRREFKKRRQVMVERLNKIKGFRALLPDGAFYVWTDIGKLTKDDQRFCERLLEESGVAVIPGTPFGGTGHIRLSFATSLPQIEAGVELIKKFVEKNY</sequence>
<dbReference type="InterPro" id="IPR015422">
    <property type="entry name" value="PyrdxlP-dep_Trfase_small"/>
</dbReference>
<gene>
    <name evidence="7" type="ORF">A3E73_01705</name>
</gene>
<dbReference type="Gene3D" id="3.40.640.10">
    <property type="entry name" value="Type I PLP-dependent aspartate aminotransferase-like (Major domain)"/>
    <property type="match status" value="1"/>
</dbReference>
<dbReference type="CDD" id="cd00609">
    <property type="entry name" value="AAT_like"/>
    <property type="match status" value="1"/>
</dbReference>
<protein>
    <recommendedName>
        <fullName evidence="6">Aminotransferase class I/classII large domain-containing protein</fullName>
    </recommendedName>
</protein>
<dbReference type="InterPro" id="IPR015424">
    <property type="entry name" value="PyrdxlP-dep_Trfase"/>
</dbReference>
<comment type="similarity">
    <text evidence="2">Belongs to the class-I pyridoxal-phosphate-dependent aminotransferase family.</text>
</comment>
<dbReference type="InterPro" id="IPR050596">
    <property type="entry name" value="AspAT/PAT-like"/>
</dbReference>
<dbReference type="GO" id="GO:0008483">
    <property type="term" value="F:transaminase activity"/>
    <property type="evidence" value="ECO:0007669"/>
    <property type="project" value="UniProtKB-KW"/>
</dbReference>
<dbReference type="SUPFAM" id="SSF53383">
    <property type="entry name" value="PLP-dependent transferases"/>
    <property type="match status" value="1"/>
</dbReference>
<name>A0A1F5DJG4_9BACT</name>
<dbReference type="AlphaFoldDB" id="A0A1F5DJG4"/>
<dbReference type="Gene3D" id="3.90.1150.10">
    <property type="entry name" value="Aspartate Aminotransferase, domain 1"/>
    <property type="match status" value="1"/>
</dbReference>
<dbReference type="EMBL" id="MEZN01000048">
    <property type="protein sequence ID" value="OGD55146.1"/>
    <property type="molecule type" value="Genomic_DNA"/>
</dbReference>
<keyword evidence="4" id="KW-0808">Transferase</keyword>
<dbReference type="InterPro" id="IPR015421">
    <property type="entry name" value="PyrdxlP-dep_Trfase_major"/>
</dbReference>
<keyword evidence="5" id="KW-0663">Pyridoxal phosphate</keyword>
<evidence type="ECO:0000256" key="1">
    <source>
        <dbReference type="ARBA" id="ARBA00001933"/>
    </source>
</evidence>
<evidence type="ECO:0000313" key="8">
    <source>
        <dbReference type="Proteomes" id="UP000176791"/>
    </source>
</evidence>